<keyword evidence="2" id="KW-1185">Reference proteome</keyword>
<proteinExistence type="predicted"/>
<feature type="non-terminal residue" evidence="1">
    <location>
        <position position="1"/>
    </location>
</feature>
<dbReference type="RefSeq" id="WP_282357462.1">
    <property type="nucleotide sequence ID" value="NZ_JASBQV010000041.1"/>
</dbReference>
<dbReference type="EMBL" id="JASBQV010000041">
    <property type="protein sequence ID" value="MDI3236434.1"/>
    <property type="molecule type" value="Genomic_DNA"/>
</dbReference>
<evidence type="ECO:0000313" key="2">
    <source>
        <dbReference type="Proteomes" id="UP001243286"/>
    </source>
</evidence>
<protein>
    <submittedName>
        <fullName evidence="1">Uncharacterized protein</fullName>
    </submittedName>
</protein>
<organism evidence="1 2">
    <name type="scientific">Exiguobacterium antarcticum</name>
    <dbReference type="NCBI Taxonomy" id="132920"/>
    <lineage>
        <taxon>Bacteria</taxon>
        <taxon>Bacillati</taxon>
        <taxon>Bacillota</taxon>
        <taxon>Bacilli</taxon>
        <taxon>Bacillales</taxon>
        <taxon>Bacillales Family XII. Incertae Sedis</taxon>
        <taxon>Exiguobacterium</taxon>
    </lineage>
</organism>
<sequence length="208" mass="24272">NGKNSPFRASCPKGTKKIGVKKMKLQELKEISKAKGRSKKEQLQAILQISQMAMIHSTVYGEFKIIEQDDHLEFHFKSEHYGEVHANFKSRNELERIKDNLKMAYYEAEDITRELRETEIVTEALISKSSSFYQAINQAGRDSLSEVSKRVMNFERKEYNELKPLLNIYASVNKKVLEVTFTEVRESTKNNPFIEKHYLPFNQYIKLA</sequence>
<name>A0ABT6R653_9BACL</name>
<comment type="caution">
    <text evidence="1">The sequence shown here is derived from an EMBL/GenBank/DDBJ whole genome shotgun (WGS) entry which is preliminary data.</text>
</comment>
<reference evidence="1 2" key="1">
    <citation type="submission" date="2023-04" db="EMBL/GenBank/DDBJ databases">
        <title>Antarctic isolates genomes.</title>
        <authorList>
            <person name="Dimov S.G."/>
        </authorList>
    </citation>
    <scope>NUCLEOTIDE SEQUENCE [LARGE SCALE GENOMIC DNA]</scope>
    <source>
        <strain evidence="1 2">AL19</strain>
    </source>
</reference>
<gene>
    <name evidence="1" type="ORF">QK289_15570</name>
</gene>
<evidence type="ECO:0000313" key="1">
    <source>
        <dbReference type="EMBL" id="MDI3236434.1"/>
    </source>
</evidence>
<accession>A0ABT6R653</accession>
<dbReference type="Proteomes" id="UP001243286">
    <property type="component" value="Unassembled WGS sequence"/>
</dbReference>